<dbReference type="Proteomes" id="UP000749471">
    <property type="component" value="Unassembled WGS sequence"/>
</dbReference>
<dbReference type="SMART" id="SM00382">
    <property type="entry name" value="AAA"/>
    <property type="match status" value="1"/>
</dbReference>
<name>A0ABS6E515_9FIRM</name>
<keyword evidence="6" id="KW-0547">Nucleotide-binding</keyword>
<dbReference type="InterPro" id="IPR050166">
    <property type="entry name" value="ABC_transporter_ATP-bind"/>
</dbReference>
<organism evidence="6 7">
    <name type="scientific">Tissierella simiarum</name>
    <dbReference type="NCBI Taxonomy" id="2841534"/>
    <lineage>
        <taxon>Bacteria</taxon>
        <taxon>Bacillati</taxon>
        <taxon>Bacillota</taxon>
        <taxon>Tissierellia</taxon>
        <taxon>Tissierellales</taxon>
        <taxon>Tissierellaceae</taxon>
        <taxon>Tissierella</taxon>
    </lineage>
</organism>
<evidence type="ECO:0000256" key="3">
    <source>
        <dbReference type="ARBA" id="ARBA00022475"/>
    </source>
</evidence>
<gene>
    <name evidence="6" type="ORF">KQI42_08310</name>
</gene>
<evidence type="ECO:0000256" key="2">
    <source>
        <dbReference type="ARBA" id="ARBA00022448"/>
    </source>
</evidence>
<dbReference type="RefSeq" id="WP_216518726.1">
    <property type="nucleotide sequence ID" value="NZ_JAHLPM010000006.1"/>
</dbReference>
<keyword evidence="3" id="KW-1003">Cell membrane</keyword>
<proteinExistence type="predicted"/>
<comment type="subcellular location">
    <subcellularLocation>
        <location evidence="1">Cell membrane</location>
        <topology evidence="1">Peripheral membrane protein</topology>
    </subcellularLocation>
</comment>
<evidence type="ECO:0000313" key="6">
    <source>
        <dbReference type="EMBL" id="MBU5438007.1"/>
    </source>
</evidence>
<dbReference type="InterPro" id="IPR003439">
    <property type="entry name" value="ABC_transporter-like_ATP-bd"/>
</dbReference>
<dbReference type="InterPro" id="IPR003593">
    <property type="entry name" value="AAA+_ATPase"/>
</dbReference>
<dbReference type="PANTHER" id="PTHR42788">
    <property type="entry name" value="TAURINE IMPORT ATP-BINDING PROTEIN-RELATED"/>
    <property type="match status" value="1"/>
</dbReference>
<protein>
    <submittedName>
        <fullName evidence="6">ATP-binding cassette domain-containing protein</fullName>
    </submittedName>
</protein>
<dbReference type="PROSITE" id="PS50893">
    <property type="entry name" value="ABC_TRANSPORTER_2"/>
    <property type="match status" value="1"/>
</dbReference>
<evidence type="ECO:0000256" key="1">
    <source>
        <dbReference type="ARBA" id="ARBA00004202"/>
    </source>
</evidence>
<evidence type="ECO:0000313" key="7">
    <source>
        <dbReference type="Proteomes" id="UP000749471"/>
    </source>
</evidence>
<keyword evidence="4" id="KW-0472">Membrane</keyword>
<dbReference type="PANTHER" id="PTHR42788:SF7">
    <property type="entry name" value="NITRATE ABC TRANSPORTER ATP-BINDING PROTEIN"/>
    <property type="match status" value="1"/>
</dbReference>
<dbReference type="Pfam" id="PF00005">
    <property type="entry name" value="ABC_tran"/>
    <property type="match status" value="1"/>
</dbReference>
<evidence type="ECO:0000256" key="4">
    <source>
        <dbReference type="ARBA" id="ARBA00023136"/>
    </source>
</evidence>
<dbReference type="EMBL" id="JAHLPM010000006">
    <property type="protein sequence ID" value="MBU5438007.1"/>
    <property type="molecule type" value="Genomic_DNA"/>
</dbReference>
<feature type="domain" description="ABC transporter" evidence="5">
    <location>
        <begin position="2"/>
        <end position="249"/>
    </location>
</feature>
<reference evidence="6 7" key="1">
    <citation type="submission" date="2021-06" db="EMBL/GenBank/DDBJ databases">
        <authorList>
            <person name="Sun Q."/>
            <person name="Li D."/>
        </authorList>
    </citation>
    <scope>NUCLEOTIDE SEQUENCE [LARGE SCALE GENOMIC DNA]</scope>
    <source>
        <strain evidence="6 7">MSJ-40</strain>
    </source>
</reference>
<keyword evidence="2" id="KW-0813">Transport</keyword>
<evidence type="ECO:0000259" key="5">
    <source>
        <dbReference type="PROSITE" id="PS50893"/>
    </source>
</evidence>
<sequence>MLRLDNISKTFNENTANEMKLFKEFNLKVEEGEFVCVIGSNGAGKSTLLNLITGNIYSDKGKIYLDKEDITNKKEHERCKDISRIFQNPSMGTVPSMTIFENLSMAKNKGEKMGLSFLANKKDRKLFKERLERLNLGLENKLDTAVSQLSGGQRQSLALIMSTFTNPKLLLLDEHTAALDPKTSEIIMEITARIVEEKNLTALMVTHNIDHALKYGNRIIMLHRGNIVIDLEGNMKKDLNKEQLLGLFKDISDRSFFS</sequence>
<comment type="caution">
    <text evidence="6">The sequence shown here is derived from an EMBL/GenBank/DDBJ whole genome shotgun (WGS) entry which is preliminary data.</text>
</comment>
<keyword evidence="6" id="KW-0067">ATP-binding</keyword>
<dbReference type="GO" id="GO:0005524">
    <property type="term" value="F:ATP binding"/>
    <property type="evidence" value="ECO:0007669"/>
    <property type="project" value="UniProtKB-KW"/>
</dbReference>
<accession>A0ABS6E515</accession>
<keyword evidence="7" id="KW-1185">Reference proteome</keyword>